<evidence type="ECO:0000256" key="9">
    <source>
        <dbReference type="PROSITE-ProRule" id="PRU00042"/>
    </source>
</evidence>
<gene>
    <name evidence="12" type="ORF">BC936DRAFT_140486</name>
</gene>
<feature type="compositionally biased region" description="Polar residues" evidence="10">
    <location>
        <begin position="484"/>
        <end position="493"/>
    </location>
</feature>
<keyword evidence="6" id="KW-0804">Transcription</keyword>
<dbReference type="Pfam" id="PF02200">
    <property type="entry name" value="STE"/>
    <property type="match status" value="1"/>
</dbReference>
<dbReference type="PROSITE" id="PS50157">
    <property type="entry name" value="ZINC_FINGER_C2H2_2"/>
    <property type="match status" value="2"/>
</dbReference>
<dbReference type="OrthoDB" id="1095242at2759"/>
<reference evidence="12 13" key="1">
    <citation type="journal article" date="2018" name="New Phytol.">
        <title>Phylogenomics of Endogonaceae and evolution of mycorrhizas within Mucoromycota.</title>
        <authorList>
            <person name="Chang Y."/>
            <person name="Desiro A."/>
            <person name="Na H."/>
            <person name="Sandor L."/>
            <person name="Lipzen A."/>
            <person name="Clum A."/>
            <person name="Barry K."/>
            <person name="Grigoriev I.V."/>
            <person name="Martin F.M."/>
            <person name="Stajich J.E."/>
            <person name="Smith M.E."/>
            <person name="Bonito G."/>
            <person name="Spatafora J.W."/>
        </authorList>
    </citation>
    <scope>NUCLEOTIDE SEQUENCE [LARGE SCALE GENOMIC DNA]</scope>
    <source>
        <strain evidence="12 13">GMNB39</strain>
    </source>
</reference>
<evidence type="ECO:0000256" key="10">
    <source>
        <dbReference type="SAM" id="MobiDB-lite"/>
    </source>
</evidence>
<dbReference type="GO" id="GO:0005634">
    <property type="term" value="C:nucleus"/>
    <property type="evidence" value="ECO:0007669"/>
    <property type="project" value="UniProtKB-SubCell"/>
</dbReference>
<dbReference type="Proteomes" id="UP000268093">
    <property type="component" value="Unassembled WGS sequence"/>
</dbReference>
<dbReference type="GO" id="GO:0008270">
    <property type="term" value="F:zinc ion binding"/>
    <property type="evidence" value="ECO:0007669"/>
    <property type="project" value="UniProtKB-KW"/>
</dbReference>
<dbReference type="SMART" id="SM00424">
    <property type="entry name" value="STE"/>
    <property type="match status" value="1"/>
</dbReference>
<evidence type="ECO:0000313" key="12">
    <source>
        <dbReference type="EMBL" id="RUP06135.1"/>
    </source>
</evidence>
<dbReference type="InterPro" id="IPR003120">
    <property type="entry name" value="Ste12"/>
</dbReference>
<evidence type="ECO:0000256" key="3">
    <source>
        <dbReference type="ARBA" id="ARBA00022771"/>
    </source>
</evidence>
<feature type="compositionally biased region" description="Polar residues" evidence="10">
    <location>
        <begin position="377"/>
        <end position="405"/>
    </location>
</feature>
<evidence type="ECO:0000259" key="11">
    <source>
        <dbReference type="PROSITE" id="PS50157"/>
    </source>
</evidence>
<feature type="domain" description="C2H2-type" evidence="11">
    <location>
        <begin position="552"/>
        <end position="579"/>
    </location>
</feature>
<evidence type="ECO:0000256" key="1">
    <source>
        <dbReference type="ARBA" id="ARBA00004123"/>
    </source>
</evidence>
<evidence type="ECO:0000256" key="8">
    <source>
        <dbReference type="ARBA" id="ARBA00024345"/>
    </source>
</evidence>
<protein>
    <submittedName>
        <fullName evidence="12">STE like transcription factor-domain-containing protein</fullName>
    </submittedName>
</protein>
<comment type="subcellular location">
    <subcellularLocation>
        <location evidence="1">Nucleus</location>
    </subcellularLocation>
</comment>
<dbReference type="EMBL" id="RBNI01017124">
    <property type="protein sequence ID" value="RUP06135.1"/>
    <property type="molecule type" value="Genomic_DNA"/>
</dbReference>
<keyword evidence="4" id="KW-0862">Zinc</keyword>
<feature type="region of interest" description="Disordered" evidence="10">
    <location>
        <begin position="1"/>
        <end position="22"/>
    </location>
</feature>
<evidence type="ECO:0000256" key="6">
    <source>
        <dbReference type="ARBA" id="ARBA00023163"/>
    </source>
</evidence>
<dbReference type="GO" id="GO:1990526">
    <property type="term" value="C:Ste12p-Dig1p-Dig2p complex"/>
    <property type="evidence" value="ECO:0007669"/>
    <property type="project" value="TreeGrafter"/>
</dbReference>
<keyword evidence="2" id="KW-0479">Metal-binding</keyword>
<evidence type="ECO:0000256" key="7">
    <source>
        <dbReference type="ARBA" id="ARBA00023242"/>
    </source>
</evidence>
<dbReference type="Gene3D" id="3.30.160.60">
    <property type="entry name" value="Classic Zinc Finger"/>
    <property type="match status" value="2"/>
</dbReference>
<comment type="similarity">
    <text evidence="8">Belongs to the STE12 transcription factor family.</text>
</comment>
<feature type="domain" description="C2H2-type" evidence="11">
    <location>
        <begin position="522"/>
        <end position="551"/>
    </location>
</feature>
<evidence type="ECO:0000256" key="5">
    <source>
        <dbReference type="ARBA" id="ARBA00023015"/>
    </source>
</evidence>
<keyword evidence="13" id="KW-1185">Reference proteome</keyword>
<dbReference type="InterPro" id="IPR036236">
    <property type="entry name" value="Znf_C2H2_sf"/>
</dbReference>
<evidence type="ECO:0000313" key="13">
    <source>
        <dbReference type="Proteomes" id="UP000268093"/>
    </source>
</evidence>
<evidence type="ECO:0000256" key="4">
    <source>
        <dbReference type="ARBA" id="ARBA00022833"/>
    </source>
</evidence>
<dbReference type="PROSITE" id="PS00028">
    <property type="entry name" value="ZINC_FINGER_C2H2_1"/>
    <property type="match status" value="2"/>
</dbReference>
<feature type="region of interest" description="Disordered" evidence="10">
    <location>
        <begin position="375"/>
        <end position="506"/>
    </location>
</feature>
<dbReference type="InterPro" id="IPR052127">
    <property type="entry name" value="STE12_transcription_factor"/>
</dbReference>
<keyword evidence="7" id="KW-0539">Nucleus</keyword>
<dbReference type="SMART" id="SM00355">
    <property type="entry name" value="ZnF_C2H2"/>
    <property type="match status" value="2"/>
</dbReference>
<organism evidence="12 13">
    <name type="scientific">Jimgerdemannia flammicorona</name>
    <dbReference type="NCBI Taxonomy" id="994334"/>
    <lineage>
        <taxon>Eukaryota</taxon>
        <taxon>Fungi</taxon>
        <taxon>Fungi incertae sedis</taxon>
        <taxon>Mucoromycota</taxon>
        <taxon>Mucoromycotina</taxon>
        <taxon>Endogonomycetes</taxon>
        <taxon>Endogonales</taxon>
        <taxon>Endogonaceae</taxon>
        <taxon>Jimgerdemannia</taxon>
    </lineage>
</organism>
<name>A0A433ATT0_9FUNG</name>
<accession>A0A433ATT0</accession>
<feature type="compositionally biased region" description="Low complexity" evidence="10">
    <location>
        <begin position="494"/>
        <end position="506"/>
    </location>
</feature>
<keyword evidence="3 9" id="KW-0863">Zinc-finger</keyword>
<dbReference type="GO" id="GO:1990527">
    <property type="term" value="C:Tec1p-Ste12p-Dig1p complex"/>
    <property type="evidence" value="ECO:0007669"/>
    <property type="project" value="TreeGrafter"/>
</dbReference>
<dbReference type="SUPFAM" id="SSF57667">
    <property type="entry name" value="beta-beta-alpha zinc fingers"/>
    <property type="match status" value="1"/>
</dbReference>
<dbReference type="InterPro" id="IPR013087">
    <property type="entry name" value="Znf_C2H2_type"/>
</dbReference>
<proteinExistence type="inferred from homology"/>
<evidence type="ECO:0000256" key="2">
    <source>
        <dbReference type="ARBA" id="ARBA00022723"/>
    </source>
</evidence>
<dbReference type="Pfam" id="PF00096">
    <property type="entry name" value="zf-C2H2"/>
    <property type="match status" value="2"/>
</dbReference>
<dbReference type="FunFam" id="3.30.160.60:FF:002343">
    <property type="entry name" value="Zinc finger protein 33A"/>
    <property type="match status" value="1"/>
</dbReference>
<feature type="compositionally biased region" description="Low complexity" evidence="10">
    <location>
        <begin position="458"/>
        <end position="469"/>
    </location>
</feature>
<dbReference type="GO" id="GO:0003700">
    <property type="term" value="F:DNA-binding transcription factor activity"/>
    <property type="evidence" value="ECO:0007669"/>
    <property type="project" value="InterPro"/>
</dbReference>
<keyword evidence="5" id="KW-0805">Transcription regulation</keyword>
<feature type="compositionally biased region" description="Basic and acidic residues" evidence="10">
    <location>
        <begin position="473"/>
        <end position="482"/>
    </location>
</feature>
<dbReference type="PANTHER" id="PTHR47427">
    <property type="entry name" value="PROTEIN STE12"/>
    <property type="match status" value="1"/>
</dbReference>
<sequence>MSEPQSHAENPLEPTPLPWPTHENEVTRCEQIEELKFFLSTAPMHWDPVQIIRQLRLPTGECISCVLWRGLFHITGTDIVRSLVFRFHAFGRPVKNMKKFEEGIFSDLRNLKPGVHACLEEPKSEFLELLHKNNCIRTQKKQKVFFWCAVPHDRLFFDALERDLRRERMDTEPTSIAIAEPALSLSFEAPQEAFEEFRKTLTLTVGLESEPSSPLGSLDDGQSPASNPMDVFDMAPFQYVVSNDNMEMGLGQMKIKNQFPVNELLAMDEDAGMDWASTTTLTASKFSRSLRGYSLYQLPSAMGLTNADLFGSPLLENDLQFRSQQTATPRPPRRNYTSHPSLQPSAAYARQNQPFAVSNPTPILLGSVCINPDEHTSNTAPIQTPSVFPTPGQTRSTPTVSPRSKVSTEHSRSSSFSTCQPTQEYAHMSATPSTSASPVMYGMSDLTPPYSPNRRRSSSFSSLSIPTTPLTADRSHHQDHNRSISHPSLSHVVTASPAPSPSRSTPCFATGNGEIFGLDRTYICPVPNCDRTFKRLEHVKRHFRTHTSERPYGCHVCGKRFSRTDNLSQHKKTHEKKWEREVDRERKEGEVVAAPWIAQAGFANGMAMEMGIAGIASKSSMEYMTTDGGQIHESLAGLDHAFMAHDASMSALDESEDSLFLSYNNEGLDNHADLTSQFLSSFCTFDQIAYQDTIQILDTQPLQPLQDQFQPYQCGSVSPVSVRHPLELDQETSATAVVDGTSDQQHEMKTEIDPGILEFSELSVQPFTLTAPYFPPPMFSDEPEELSGENDFDMLYAISGVHGEEENVKNEALQVQML</sequence>
<dbReference type="AlphaFoldDB" id="A0A433ATT0"/>
<comment type="caution">
    <text evidence="12">The sequence shown here is derived from an EMBL/GenBank/DDBJ whole genome shotgun (WGS) entry which is preliminary data.</text>
</comment>
<dbReference type="PANTHER" id="PTHR47427:SF1">
    <property type="entry name" value="PROTEIN STE12"/>
    <property type="match status" value="1"/>
</dbReference>